<dbReference type="InterPro" id="IPR036291">
    <property type="entry name" value="NAD(P)-bd_dom_sf"/>
</dbReference>
<dbReference type="SUPFAM" id="SSF51735">
    <property type="entry name" value="NAD(P)-binding Rossmann-fold domains"/>
    <property type="match status" value="1"/>
</dbReference>
<feature type="compositionally biased region" description="Basic and acidic residues" evidence="3">
    <location>
        <begin position="1"/>
        <end position="10"/>
    </location>
</feature>
<feature type="domain" description="Enoyl reductase (ER)" evidence="4">
    <location>
        <begin position="41"/>
        <end position="359"/>
    </location>
</feature>
<evidence type="ECO:0000256" key="1">
    <source>
        <dbReference type="ARBA" id="ARBA00022857"/>
    </source>
</evidence>
<accession>A0A370P255</accession>
<dbReference type="Proteomes" id="UP000255165">
    <property type="component" value="Unassembled WGS sequence"/>
</dbReference>
<reference evidence="5 6" key="1">
    <citation type="submission" date="2018-06" db="EMBL/GenBank/DDBJ databases">
        <authorList>
            <person name="Feng T."/>
            <person name="Jeon C.O."/>
        </authorList>
    </citation>
    <scope>NUCLEOTIDE SEQUENCE [LARGE SCALE GENOMIC DNA]</scope>
    <source>
        <strain evidence="5 6">S23</strain>
    </source>
</reference>
<gene>
    <name evidence="5" type="ORF">DN412_03420</name>
</gene>
<evidence type="ECO:0000313" key="6">
    <source>
        <dbReference type="Proteomes" id="UP000255165"/>
    </source>
</evidence>
<dbReference type="InterPro" id="IPR011032">
    <property type="entry name" value="GroES-like_sf"/>
</dbReference>
<proteinExistence type="predicted"/>
<evidence type="ECO:0000256" key="2">
    <source>
        <dbReference type="ARBA" id="ARBA00023002"/>
    </source>
</evidence>
<dbReference type="AlphaFoldDB" id="A0A370P255"/>
<evidence type="ECO:0000256" key="3">
    <source>
        <dbReference type="SAM" id="MobiDB-lite"/>
    </source>
</evidence>
<dbReference type="PANTHER" id="PTHR48106">
    <property type="entry name" value="QUINONE OXIDOREDUCTASE PIG3-RELATED"/>
    <property type="match status" value="1"/>
</dbReference>
<dbReference type="Pfam" id="PF08240">
    <property type="entry name" value="ADH_N"/>
    <property type="match status" value="1"/>
</dbReference>
<keyword evidence="1" id="KW-0521">NADP</keyword>
<name>A0A370P255_9BURK</name>
<dbReference type="InterPro" id="IPR013149">
    <property type="entry name" value="ADH-like_C"/>
</dbReference>
<protein>
    <submittedName>
        <fullName evidence="5">Zinc-binding alcohol dehydrogenase family protein</fullName>
    </submittedName>
</protein>
<evidence type="ECO:0000259" key="4">
    <source>
        <dbReference type="SMART" id="SM00829"/>
    </source>
</evidence>
<evidence type="ECO:0000313" key="5">
    <source>
        <dbReference type="EMBL" id="RDK11949.1"/>
    </source>
</evidence>
<keyword evidence="2" id="KW-0560">Oxidoreductase</keyword>
<organism evidence="5 6">
    <name type="scientific">Cupriavidus lacunae</name>
    <dbReference type="NCBI Taxonomy" id="2666307"/>
    <lineage>
        <taxon>Bacteria</taxon>
        <taxon>Pseudomonadati</taxon>
        <taxon>Pseudomonadota</taxon>
        <taxon>Betaproteobacteria</taxon>
        <taxon>Burkholderiales</taxon>
        <taxon>Burkholderiaceae</taxon>
        <taxon>Cupriavidus</taxon>
    </lineage>
</organism>
<dbReference type="SMART" id="SM00829">
    <property type="entry name" value="PKS_ER"/>
    <property type="match status" value="1"/>
</dbReference>
<comment type="caution">
    <text evidence="5">The sequence shown here is derived from an EMBL/GenBank/DDBJ whole genome shotgun (WGS) entry which is preliminary data.</text>
</comment>
<dbReference type="Gene3D" id="3.90.180.10">
    <property type="entry name" value="Medium-chain alcohol dehydrogenases, catalytic domain"/>
    <property type="match status" value="1"/>
</dbReference>
<dbReference type="InterPro" id="IPR020843">
    <property type="entry name" value="ER"/>
</dbReference>
<dbReference type="SUPFAM" id="SSF50129">
    <property type="entry name" value="GroES-like"/>
    <property type="match status" value="1"/>
</dbReference>
<dbReference type="PANTHER" id="PTHR48106:SF18">
    <property type="entry name" value="QUINONE OXIDOREDUCTASE PIG3"/>
    <property type="match status" value="1"/>
</dbReference>
<keyword evidence="6" id="KW-1185">Reference proteome</keyword>
<dbReference type="Pfam" id="PF00107">
    <property type="entry name" value="ADH_zinc_N"/>
    <property type="match status" value="1"/>
</dbReference>
<sequence>MLGRVDECQKRHSCHHAARSEPNCQTTDRGAMKAIQYQAYGSYEENRVVNVERPQPKEGEVLVKMRAVGINPLDNTFRAGHIYLATPENLPRIGGQSGVGIVVETRSAEFQVGDRVFVRGAGWGLVADGTWREYVAAPAAGLARVPADLDDNHAAAFLAGAGYLTGYLALTEFAKFKPGQTVLAPAIGSAVGMETVQIARRLGASLTISTASTTKKAEQARADGYEHVIDLSRETLKDGVLRITEGKGVDVVVDGVSGTLTGQALASLAFGGTVVVVGYAGGREAEVSITDIIWKAATIRGFTFRLFAPETVAAANTAILGYLKEGALQPRIGKVFPLTEAPEAVRYLIEDRPYGRVVMQIQDTAQH</sequence>
<dbReference type="GO" id="GO:0016651">
    <property type="term" value="F:oxidoreductase activity, acting on NAD(P)H"/>
    <property type="evidence" value="ECO:0007669"/>
    <property type="project" value="TreeGrafter"/>
</dbReference>
<dbReference type="InterPro" id="IPR013154">
    <property type="entry name" value="ADH-like_N"/>
</dbReference>
<dbReference type="EMBL" id="QKWJ01000002">
    <property type="protein sequence ID" value="RDK11949.1"/>
    <property type="molecule type" value="Genomic_DNA"/>
</dbReference>
<feature type="region of interest" description="Disordered" evidence="3">
    <location>
        <begin position="1"/>
        <end position="25"/>
    </location>
</feature>
<dbReference type="Gene3D" id="3.40.50.720">
    <property type="entry name" value="NAD(P)-binding Rossmann-like Domain"/>
    <property type="match status" value="1"/>
</dbReference>
<dbReference type="GO" id="GO:0070402">
    <property type="term" value="F:NADPH binding"/>
    <property type="evidence" value="ECO:0007669"/>
    <property type="project" value="TreeGrafter"/>
</dbReference>